<keyword evidence="3" id="KW-1185">Reference proteome</keyword>
<evidence type="ECO:0000313" key="2">
    <source>
        <dbReference type="EMBL" id="RJK99224.1"/>
    </source>
</evidence>
<sequence length="222" mass="23838">MTLRPTLAAVTMAALPSGALAHPHVFIDAALSLVYDDQGRLSEVAVEWEYDDFYSFLIIEDMGLDPDGDGVLTPEEQAAIQDFDADWEEGFDGRLYLGVEGRRVALQAPRDFGADYRDGRLVSRHVRPLAAPLDGALPLLVQVYDPEFYVQFAIPDTPVIQGADCAADLRPGDPFASADAYARAVADALDSGIATEAEQEMLVVDIGSIGADAVHVQCEGAP</sequence>
<protein>
    <submittedName>
        <fullName evidence="2">DUF1007 family protein</fullName>
    </submittedName>
</protein>
<reference evidence="2 3" key="1">
    <citation type="submission" date="2018-09" db="EMBL/GenBank/DDBJ databases">
        <title>Paracoccus onubensis nov. sp. a moderate halophilic bacterium isolated from Gruta de las Maravillas (Aracena, Spain).</title>
        <authorList>
            <person name="Jurado V."/>
            <person name="Gutierrez-Patricio S."/>
            <person name="Gonzalez-Pimentel J.L."/>
            <person name="Laiz L."/>
            <person name="Saiz-Jimenez C."/>
        </authorList>
    </citation>
    <scope>NUCLEOTIDE SEQUENCE [LARGE SCALE GENOMIC DNA]</scope>
    <source>
        <strain evidence="2 3">DSM 19484</strain>
    </source>
</reference>
<feature type="chain" id="PRO_5018987874" evidence="1">
    <location>
        <begin position="22"/>
        <end position="222"/>
    </location>
</feature>
<accession>A0A418ZRJ5</accession>
<name>A0A418ZRJ5_9RHOB</name>
<keyword evidence="1" id="KW-0732">Signal</keyword>
<dbReference type="OrthoDB" id="1679673at2"/>
<evidence type="ECO:0000313" key="3">
    <source>
        <dbReference type="Proteomes" id="UP000285530"/>
    </source>
</evidence>
<dbReference type="AlphaFoldDB" id="A0A418ZRJ5"/>
<dbReference type="EMBL" id="QZEV01000097">
    <property type="protein sequence ID" value="RJK99224.1"/>
    <property type="molecule type" value="Genomic_DNA"/>
</dbReference>
<dbReference type="RefSeq" id="WP_119887281.1">
    <property type="nucleotide sequence ID" value="NZ_CP067169.1"/>
</dbReference>
<proteinExistence type="predicted"/>
<evidence type="ECO:0000256" key="1">
    <source>
        <dbReference type="SAM" id="SignalP"/>
    </source>
</evidence>
<dbReference type="Pfam" id="PF06226">
    <property type="entry name" value="DUF1007"/>
    <property type="match status" value="1"/>
</dbReference>
<feature type="signal peptide" evidence="1">
    <location>
        <begin position="1"/>
        <end position="21"/>
    </location>
</feature>
<dbReference type="Proteomes" id="UP000285530">
    <property type="component" value="Unassembled WGS sequence"/>
</dbReference>
<dbReference type="InterPro" id="IPR010412">
    <property type="entry name" value="DUF1007"/>
</dbReference>
<gene>
    <name evidence="2" type="ORF">D3P06_14785</name>
</gene>
<comment type="caution">
    <text evidence="2">The sequence shown here is derived from an EMBL/GenBank/DDBJ whole genome shotgun (WGS) entry which is preliminary data.</text>
</comment>
<organism evidence="2 3">
    <name type="scientific">Paracoccus aestuarii</name>
    <dbReference type="NCBI Taxonomy" id="453842"/>
    <lineage>
        <taxon>Bacteria</taxon>
        <taxon>Pseudomonadati</taxon>
        <taxon>Pseudomonadota</taxon>
        <taxon>Alphaproteobacteria</taxon>
        <taxon>Rhodobacterales</taxon>
        <taxon>Paracoccaceae</taxon>
        <taxon>Paracoccus</taxon>
    </lineage>
</organism>